<dbReference type="RefSeq" id="WP_184115216.1">
    <property type="nucleotide sequence ID" value="NZ_JACHNY010000005.1"/>
</dbReference>
<sequence length="271" mass="28843">MGQQLNIIVLIDIAAAIEANALRDHIWLVDNGGWNGSRHEGTPDLVTALDVTDIGAGPPVLNWLPVGIGAVPVAVPQTFFLADSAPGAPGLRSMPGAHGPHFPLRMRNILGDDIDIARPETGLFHAGPPEPGMICSGKGFRDPGTARFHRSGRSRVAEPGDHELVYHPNPVITRVCGEAMALGVFYPAQYGSPELFSDGLYWSASVDPCRRGLYSYTLWITLSYARRDRHGTVTDHSLTLSHDAYLSLSTGAMRSGFTDMGGAVAVGPGVA</sequence>
<comment type="caution">
    <text evidence="1">The sequence shown here is derived from an EMBL/GenBank/DDBJ whole genome shotgun (WGS) entry which is preliminary data.</text>
</comment>
<accession>A0A7W7ALU5</accession>
<protein>
    <submittedName>
        <fullName evidence="1">Uncharacterized protein</fullName>
    </submittedName>
</protein>
<proteinExistence type="predicted"/>
<keyword evidence="2" id="KW-1185">Reference proteome</keyword>
<gene>
    <name evidence="1" type="ORF">GGQ96_002530</name>
</gene>
<dbReference type="AlphaFoldDB" id="A0A7W7ALU5"/>
<dbReference type="EMBL" id="JACHNY010000005">
    <property type="protein sequence ID" value="MBB4618387.1"/>
    <property type="molecule type" value="Genomic_DNA"/>
</dbReference>
<evidence type="ECO:0000313" key="2">
    <source>
        <dbReference type="Proteomes" id="UP000574769"/>
    </source>
</evidence>
<organism evidence="1 2">
    <name type="scientific">Sphingomonas abaci</name>
    <dbReference type="NCBI Taxonomy" id="237611"/>
    <lineage>
        <taxon>Bacteria</taxon>
        <taxon>Pseudomonadati</taxon>
        <taxon>Pseudomonadota</taxon>
        <taxon>Alphaproteobacteria</taxon>
        <taxon>Sphingomonadales</taxon>
        <taxon>Sphingomonadaceae</taxon>
        <taxon>Sphingomonas</taxon>
    </lineage>
</organism>
<name>A0A7W7ALU5_9SPHN</name>
<dbReference type="Proteomes" id="UP000574769">
    <property type="component" value="Unassembled WGS sequence"/>
</dbReference>
<reference evidence="1 2" key="1">
    <citation type="submission" date="2020-08" db="EMBL/GenBank/DDBJ databases">
        <title>Genomic Encyclopedia of Type Strains, Phase IV (KMG-IV): sequencing the most valuable type-strain genomes for metagenomic binning, comparative biology and taxonomic classification.</title>
        <authorList>
            <person name="Goeker M."/>
        </authorList>
    </citation>
    <scope>NUCLEOTIDE SEQUENCE [LARGE SCALE GENOMIC DNA]</scope>
    <source>
        <strain evidence="1 2">DSM 15867</strain>
    </source>
</reference>
<evidence type="ECO:0000313" key="1">
    <source>
        <dbReference type="EMBL" id="MBB4618387.1"/>
    </source>
</evidence>